<protein>
    <submittedName>
        <fullName evidence="2">Uncharacterized protein</fullName>
    </submittedName>
</protein>
<dbReference type="Proteomes" id="UP001419910">
    <property type="component" value="Unassembled WGS sequence"/>
</dbReference>
<dbReference type="RefSeq" id="WP_343887648.1">
    <property type="nucleotide sequence ID" value="NZ_BAAAEH010000005.1"/>
</dbReference>
<evidence type="ECO:0000256" key="1">
    <source>
        <dbReference type="SAM" id="SignalP"/>
    </source>
</evidence>
<keyword evidence="1" id="KW-0732">Signal</keyword>
<organism evidence="2 3">
    <name type="scientific">Sphingomonas oligophenolica</name>
    <dbReference type="NCBI Taxonomy" id="301154"/>
    <lineage>
        <taxon>Bacteria</taxon>
        <taxon>Pseudomonadati</taxon>
        <taxon>Pseudomonadota</taxon>
        <taxon>Alphaproteobacteria</taxon>
        <taxon>Sphingomonadales</taxon>
        <taxon>Sphingomonadaceae</taxon>
        <taxon>Sphingomonas</taxon>
    </lineage>
</organism>
<sequence>MSYRLRICALRAFVAVAFVSSQVASAQSPPDGSRIIRIDDGAGKGACIQQDDKITATIRGVVFEKTTAWLGLIEDKSINMTLTLTLAGSDSTSKQNNASFVKVVNEPLTNYRSGHIYFADEQPLINQFHLTDSNNNTFNQVGIEIGIVRTKGKSQAAQIISSAVQSTKSLNLPANPYSDAFGIATNYVNNIFEPVLQQAIADKEASTHHITMNINAANCSSDDEKTGTIAIIDQATNPDSPGYIDISGIDNNKYCFAAQLKPSFSIKFATAPTSGDCTKAINYQEIQNSYIGIIINATSSKPVSGSVTNVNSTIMPKPQDFHVDDFHLMSDVPKPLWFNSDKSNEDIARQLRVKSRAVQLYREAIERCEANGVPAKICI</sequence>
<proteinExistence type="predicted"/>
<comment type="caution">
    <text evidence="2">The sequence shown here is derived from an EMBL/GenBank/DDBJ whole genome shotgun (WGS) entry which is preliminary data.</text>
</comment>
<accession>A0ABU9XX11</accession>
<feature type="signal peptide" evidence="1">
    <location>
        <begin position="1"/>
        <end position="26"/>
    </location>
</feature>
<keyword evidence="3" id="KW-1185">Reference proteome</keyword>
<dbReference type="EMBL" id="JBDIME010000001">
    <property type="protein sequence ID" value="MEN2788077.1"/>
    <property type="molecule type" value="Genomic_DNA"/>
</dbReference>
<name>A0ABU9XX11_9SPHN</name>
<feature type="chain" id="PRO_5045099270" evidence="1">
    <location>
        <begin position="27"/>
        <end position="379"/>
    </location>
</feature>
<reference evidence="2 3" key="1">
    <citation type="submission" date="2024-05" db="EMBL/GenBank/DDBJ databases">
        <authorList>
            <person name="Liu Q."/>
            <person name="Xin Y.-H."/>
        </authorList>
    </citation>
    <scope>NUCLEOTIDE SEQUENCE [LARGE SCALE GENOMIC DNA]</scope>
    <source>
        <strain evidence="2 3">CGMCC 1.10181</strain>
    </source>
</reference>
<evidence type="ECO:0000313" key="3">
    <source>
        <dbReference type="Proteomes" id="UP001419910"/>
    </source>
</evidence>
<evidence type="ECO:0000313" key="2">
    <source>
        <dbReference type="EMBL" id="MEN2788077.1"/>
    </source>
</evidence>
<gene>
    <name evidence="2" type="ORF">ABC974_00410</name>
</gene>